<dbReference type="PANTHER" id="PTHR12110:SF41">
    <property type="entry name" value="INOSOSE DEHYDRATASE"/>
    <property type="match status" value="1"/>
</dbReference>
<proteinExistence type="predicted"/>
<dbReference type="PANTHER" id="PTHR12110">
    <property type="entry name" value="HYDROXYPYRUVATE ISOMERASE"/>
    <property type="match status" value="1"/>
</dbReference>
<dbReference type="OrthoDB" id="10264945at2759"/>
<gene>
    <name evidence="2" type="ORF">CTOB1V02_LOCUS17015</name>
</gene>
<accession>A0A7R9A145</accession>
<dbReference type="Gene3D" id="3.20.20.150">
    <property type="entry name" value="Divalent-metal-dependent TIM barrel enzymes"/>
    <property type="match status" value="1"/>
</dbReference>
<dbReference type="EMBL" id="OB718361">
    <property type="protein sequence ID" value="CAD7239200.1"/>
    <property type="molecule type" value="Genomic_DNA"/>
</dbReference>
<dbReference type="SUPFAM" id="SSF51658">
    <property type="entry name" value="Xylose isomerase-like"/>
    <property type="match status" value="1"/>
</dbReference>
<name>A0A7R9A145_9CRUS</name>
<sequence length="181" mass="19762">MVYCEVTGCVHGNQDQPVSERPVINDDAVWAEWGANLTKVAEYTQSQGVQLAYHHHMGTVVQSEQDIDKLMANTGDALGLLLDTGHLTYAGGDPIAVQQRYAGRINHVHCKDIRGAVLDDCLNRNLSFLDAVLAGVFTVPGDGDIDYPVLFKGLKANAYRGWMVVEAEQDPAVAHPLTYAR</sequence>
<reference evidence="2" key="1">
    <citation type="submission" date="2020-11" db="EMBL/GenBank/DDBJ databases">
        <authorList>
            <person name="Tran Van P."/>
        </authorList>
    </citation>
    <scope>NUCLEOTIDE SEQUENCE</scope>
</reference>
<dbReference type="InterPro" id="IPR050312">
    <property type="entry name" value="IolE/XylAMocC-like"/>
</dbReference>
<evidence type="ECO:0000313" key="2">
    <source>
        <dbReference type="EMBL" id="CAD7239200.1"/>
    </source>
</evidence>
<protein>
    <recommendedName>
        <fullName evidence="1">Xylose isomerase-like TIM barrel domain-containing protein</fullName>
    </recommendedName>
</protein>
<dbReference type="InterPro" id="IPR013022">
    <property type="entry name" value="Xyl_isomerase-like_TIM-brl"/>
</dbReference>
<dbReference type="Pfam" id="PF01261">
    <property type="entry name" value="AP_endonuc_2"/>
    <property type="match status" value="1"/>
</dbReference>
<dbReference type="InterPro" id="IPR036237">
    <property type="entry name" value="Xyl_isomerase-like_sf"/>
</dbReference>
<dbReference type="AlphaFoldDB" id="A0A7R9A145"/>
<feature type="non-terminal residue" evidence="2">
    <location>
        <position position="181"/>
    </location>
</feature>
<organism evidence="2">
    <name type="scientific">Cyprideis torosa</name>
    <dbReference type="NCBI Taxonomy" id="163714"/>
    <lineage>
        <taxon>Eukaryota</taxon>
        <taxon>Metazoa</taxon>
        <taxon>Ecdysozoa</taxon>
        <taxon>Arthropoda</taxon>
        <taxon>Crustacea</taxon>
        <taxon>Oligostraca</taxon>
        <taxon>Ostracoda</taxon>
        <taxon>Podocopa</taxon>
        <taxon>Podocopida</taxon>
        <taxon>Cytherocopina</taxon>
        <taxon>Cytheroidea</taxon>
        <taxon>Cytherideidae</taxon>
        <taxon>Cyprideis</taxon>
    </lineage>
</organism>
<evidence type="ECO:0000259" key="1">
    <source>
        <dbReference type="Pfam" id="PF01261"/>
    </source>
</evidence>
<feature type="domain" description="Xylose isomerase-like TIM barrel" evidence="1">
    <location>
        <begin position="20"/>
        <end position="171"/>
    </location>
</feature>